<dbReference type="InterPro" id="IPR036291">
    <property type="entry name" value="NAD(P)-bd_dom_sf"/>
</dbReference>
<dbReference type="EMBL" id="JABFTX010000001">
    <property type="protein sequence ID" value="MCE8001634.1"/>
    <property type="molecule type" value="Genomic_DNA"/>
</dbReference>
<evidence type="ECO:0000259" key="3">
    <source>
        <dbReference type="Pfam" id="PF02737"/>
    </source>
</evidence>
<dbReference type="InterPro" id="IPR006108">
    <property type="entry name" value="3HC_DH_C"/>
</dbReference>
<dbReference type="InterPro" id="IPR013328">
    <property type="entry name" value="6PGD_dom2"/>
</dbReference>
<dbReference type="InterPro" id="IPR022694">
    <property type="entry name" value="3-OHacyl-CoA_DH"/>
</dbReference>
<feature type="domain" description="3-hydroxyacyl-CoA dehydrogenase NAD binding" evidence="3">
    <location>
        <begin position="7"/>
        <end position="180"/>
    </location>
</feature>
<dbReference type="SUPFAM" id="SSF48179">
    <property type="entry name" value="6-phosphogluconate dehydrogenase C-terminal domain-like"/>
    <property type="match status" value="1"/>
</dbReference>
<evidence type="ECO:0000313" key="4">
    <source>
        <dbReference type="EMBL" id="MCE8001634.1"/>
    </source>
</evidence>
<keyword evidence="1" id="KW-0560">Oxidoreductase</keyword>
<dbReference type="RefSeq" id="WP_234268488.1">
    <property type="nucleotide sequence ID" value="NZ_JABFTX010000001.1"/>
</dbReference>
<accession>A0ABS8ZYC7</accession>
<dbReference type="PIRSF" id="PIRSF000105">
    <property type="entry name" value="HCDH"/>
    <property type="match status" value="1"/>
</dbReference>
<dbReference type="Gene3D" id="3.40.50.720">
    <property type="entry name" value="NAD(P)-binding Rossmann-like Domain"/>
    <property type="match status" value="1"/>
</dbReference>
<organism evidence="4 5">
    <name type="scientific">Billgrantia ethanolica</name>
    <dbReference type="NCBI Taxonomy" id="2733486"/>
    <lineage>
        <taxon>Bacteria</taxon>
        <taxon>Pseudomonadati</taxon>
        <taxon>Pseudomonadota</taxon>
        <taxon>Gammaproteobacteria</taxon>
        <taxon>Oceanospirillales</taxon>
        <taxon>Halomonadaceae</taxon>
        <taxon>Billgrantia</taxon>
    </lineage>
</organism>
<proteinExistence type="predicted"/>
<comment type="caution">
    <text evidence="4">The sequence shown here is derived from an EMBL/GenBank/DDBJ whole genome shotgun (WGS) entry which is preliminary data.</text>
</comment>
<evidence type="ECO:0000259" key="2">
    <source>
        <dbReference type="Pfam" id="PF00725"/>
    </source>
</evidence>
<keyword evidence="5" id="KW-1185">Reference proteome</keyword>
<protein>
    <submittedName>
        <fullName evidence="4">3-hydroxyacyl-CoA dehydrogenase family protein</fullName>
    </submittedName>
</protein>
<dbReference type="InterPro" id="IPR006176">
    <property type="entry name" value="3-OHacyl-CoA_DH_NAD-bd"/>
</dbReference>
<dbReference type="Proteomes" id="UP001320168">
    <property type="component" value="Unassembled WGS sequence"/>
</dbReference>
<reference evidence="4 5" key="1">
    <citation type="journal article" date="2021" name="Front. Microbiol.">
        <title>Aerobic Denitrification and Heterotrophic Sulfur Oxidation in the Genus Halomonas Revealed by Six Novel Species Characterizations and Genome-Based Analysis.</title>
        <authorList>
            <person name="Wang L."/>
            <person name="Shao Z."/>
        </authorList>
    </citation>
    <scope>NUCLEOTIDE SEQUENCE [LARGE SCALE GENOMIC DNA]</scope>
    <source>
        <strain evidence="4 5">MCCC 1A11081</strain>
    </source>
</reference>
<sequence length="309" mass="33610">MKEPVKACVVGAGLMGHGIAQTFAQAGHQVALFDIDEKRRELALSRIEQNLQQLGEEPSGVLANISLCSELSQAAADVDIVIEAVSEVLGLKQEVFEALSHLAPSDAILSSNTSVIPITAIGEKLDDAARSRLVGTHWWNPPHLIPLVEIIRTEYTAEEVFNATFDLMASLGKKPVKVLMDVPGFIGNRLQHAMWREALHLVTTGVCDAETIDVVVKNSFGLRLPYLGPMENADLVGLTLTQQVHKFIFPHLCNDASASSLVDELLDAGHQGMESGRGLKTWSHQQAVSLRHQLSHRLIDTLGANDNNK</sequence>
<dbReference type="SUPFAM" id="SSF51735">
    <property type="entry name" value="NAD(P)-binding Rossmann-fold domains"/>
    <property type="match status" value="1"/>
</dbReference>
<dbReference type="PANTHER" id="PTHR48075:SF5">
    <property type="entry name" value="3-HYDROXYBUTYRYL-COA DEHYDROGENASE"/>
    <property type="match status" value="1"/>
</dbReference>
<name>A0ABS8ZYC7_9GAMM</name>
<dbReference type="Pfam" id="PF00725">
    <property type="entry name" value="3HCDH"/>
    <property type="match status" value="1"/>
</dbReference>
<evidence type="ECO:0000313" key="5">
    <source>
        <dbReference type="Proteomes" id="UP001320168"/>
    </source>
</evidence>
<dbReference type="InterPro" id="IPR008927">
    <property type="entry name" value="6-PGluconate_DH-like_C_sf"/>
</dbReference>
<dbReference type="Gene3D" id="1.10.1040.10">
    <property type="entry name" value="N-(1-d-carboxylethyl)-l-norvaline Dehydrogenase, domain 2"/>
    <property type="match status" value="1"/>
</dbReference>
<gene>
    <name evidence="4" type="ORF">HOP53_02160</name>
</gene>
<evidence type="ECO:0000256" key="1">
    <source>
        <dbReference type="ARBA" id="ARBA00023002"/>
    </source>
</evidence>
<dbReference type="Pfam" id="PF02737">
    <property type="entry name" value="3HCDH_N"/>
    <property type="match status" value="1"/>
</dbReference>
<feature type="domain" description="3-hydroxyacyl-CoA dehydrogenase C-terminal" evidence="2">
    <location>
        <begin position="184"/>
        <end position="280"/>
    </location>
</feature>
<dbReference type="PANTHER" id="PTHR48075">
    <property type="entry name" value="3-HYDROXYACYL-COA DEHYDROGENASE FAMILY PROTEIN"/>
    <property type="match status" value="1"/>
</dbReference>